<dbReference type="EMBL" id="ACJW02000003">
    <property type="protein sequence ID" value="EEP68061.1"/>
    <property type="molecule type" value="Genomic_DNA"/>
</dbReference>
<comment type="caution">
    <text evidence="1">The sequence shown here is derived from an EMBL/GenBank/DDBJ whole genome shotgun (WGS) entry which is preliminary data.</text>
</comment>
<proteinExistence type="predicted"/>
<reference evidence="1" key="1">
    <citation type="submission" date="2009-04" db="EMBL/GenBank/DDBJ databases">
        <authorList>
            <person name="Weinstock G."/>
            <person name="Sodergren E."/>
            <person name="Clifton S."/>
            <person name="Fulton L."/>
            <person name="Fulton B."/>
            <person name="Courtney L."/>
            <person name="Fronick C."/>
            <person name="Harrison M."/>
            <person name="Strong C."/>
            <person name="Farmer C."/>
            <person name="Delahaunty K."/>
            <person name="Markovic C."/>
            <person name="Hall O."/>
            <person name="Minx P."/>
            <person name="Tomlinson C."/>
            <person name="Mitreva M."/>
            <person name="Nelson J."/>
            <person name="Hou S."/>
            <person name="Wollam A."/>
            <person name="Pepin K.H."/>
            <person name="Johnson M."/>
            <person name="Bhonagiri V."/>
            <person name="Nash W.E."/>
            <person name="Warren W."/>
            <person name="Chinwalla A."/>
            <person name="Mardis E.R."/>
            <person name="Wilson R.K."/>
        </authorList>
    </citation>
    <scope>NUCLEOTIDE SEQUENCE [LARGE SCALE GENOMIC DNA]</scope>
    <source>
        <strain evidence="1">ATCC 51147</strain>
    </source>
</reference>
<evidence type="ECO:0000313" key="2">
    <source>
        <dbReference type="Proteomes" id="UP000003009"/>
    </source>
</evidence>
<keyword evidence="2" id="KW-1185">Reference proteome</keyword>
<dbReference type="STRING" id="629741.GCWU000324_02312"/>
<organism evidence="1 2">
    <name type="scientific">Kingella oralis ATCC 51147</name>
    <dbReference type="NCBI Taxonomy" id="629741"/>
    <lineage>
        <taxon>Bacteria</taxon>
        <taxon>Pseudomonadati</taxon>
        <taxon>Pseudomonadota</taxon>
        <taxon>Betaproteobacteria</taxon>
        <taxon>Neisseriales</taxon>
        <taxon>Neisseriaceae</taxon>
        <taxon>Kingella</taxon>
    </lineage>
</organism>
<accession>C4GJT9</accession>
<dbReference type="Proteomes" id="UP000003009">
    <property type="component" value="Unassembled WGS sequence"/>
</dbReference>
<dbReference type="AlphaFoldDB" id="C4GJT9"/>
<gene>
    <name evidence="1" type="ORF">GCWU000324_02312</name>
</gene>
<dbReference type="HOGENOM" id="CLU_2617299_0_0_4"/>
<protein>
    <submittedName>
        <fullName evidence="1">Uncharacterized protein</fullName>
    </submittedName>
</protein>
<name>C4GJT9_9NEIS</name>
<sequence>MLNVCNLAIAGLPALVDAIQQGAPRRSLPRMCNGVRWFLAAAQAAAQDKPELLAGVKQTAQQFELAAAFAESEISTKH</sequence>
<evidence type="ECO:0000313" key="1">
    <source>
        <dbReference type="EMBL" id="EEP68061.1"/>
    </source>
</evidence>